<evidence type="ECO:0000259" key="9">
    <source>
        <dbReference type="PROSITE" id="PS50157"/>
    </source>
</evidence>
<dbReference type="Gene3D" id="3.30.160.60">
    <property type="entry name" value="Classic Zinc Finger"/>
    <property type="match status" value="2"/>
</dbReference>
<dbReference type="OrthoDB" id="40579at2759"/>
<evidence type="ECO:0000256" key="1">
    <source>
        <dbReference type="ARBA" id="ARBA00022723"/>
    </source>
</evidence>
<reference evidence="10" key="1">
    <citation type="journal article" date="2021" name="Nat. Commun.">
        <title>Genetic determinants of endophytism in the Arabidopsis root mycobiome.</title>
        <authorList>
            <person name="Mesny F."/>
            <person name="Miyauchi S."/>
            <person name="Thiergart T."/>
            <person name="Pickel B."/>
            <person name="Atanasova L."/>
            <person name="Karlsson M."/>
            <person name="Huettel B."/>
            <person name="Barry K.W."/>
            <person name="Haridas S."/>
            <person name="Chen C."/>
            <person name="Bauer D."/>
            <person name="Andreopoulos W."/>
            <person name="Pangilinan J."/>
            <person name="LaButti K."/>
            <person name="Riley R."/>
            <person name="Lipzen A."/>
            <person name="Clum A."/>
            <person name="Drula E."/>
            <person name="Henrissat B."/>
            <person name="Kohler A."/>
            <person name="Grigoriev I.V."/>
            <person name="Martin F.M."/>
            <person name="Hacquard S."/>
        </authorList>
    </citation>
    <scope>NUCLEOTIDE SEQUENCE</scope>
    <source>
        <strain evidence="10">MPI-SDFR-AT-0068</strain>
    </source>
</reference>
<dbReference type="InterPro" id="IPR013087">
    <property type="entry name" value="Znf_C2H2_type"/>
</dbReference>
<evidence type="ECO:0000313" key="11">
    <source>
        <dbReference type="Proteomes" id="UP000813427"/>
    </source>
</evidence>
<evidence type="ECO:0000313" key="10">
    <source>
        <dbReference type="EMBL" id="KAH7252822.1"/>
    </source>
</evidence>
<keyword evidence="5" id="KW-0804">Transcription</keyword>
<keyword evidence="6" id="KW-0539">Nucleus</keyword>
<organism evidence="10 11">
    <name type="scientific">Fusarium tricinctum</name>
    <dbReference type="NCBI Taxonomy" id="61284"/>
    <lineage>
        <taxon>Eukaryota</taxon>
        <taxon>Fungi</taxon>
        <taxon>Dikarya</taxon>
        <taxon>Ascomycota</taxon>
        <taxon>Pezizomycotina</taxon>
        <taxon>Sordariomycetes</taxon>
        <taxon>Hypocreomycetidae</taxon>
        <taxon>Hypocreales</taxon>
        <taxon>Nectriaceae</taxon>
        <taxon>Fusarium</taxon>
        <taxon>Fusarium tricinctum species complex</taxon>
    </lineage>
</organism>
<dbReference type="CDD" id="cd12148">
    <property type="entry name" value="fungal_TF_MHR"/>
    <property type="match status" value="1"/>
</dbReference>
<evidence type="ECO:0000256" key="7">
    <source>
        <dbReference type="PROSITE-ProRule" id="PRU00042"/>
    </source>
</evidence>
<dbReference type="AlphaFoldDB" id="A0A8K0S407"/>
<dbReference type="GO" id="GO:0008270">
    <property type="term" value="F:zinc ion binding"/>
    <property type="evidence" value="ECO:0007669"/>
    <property type="project" value="UniProtKB-KW"/>
</dbReference>
<dbReference type="PROSITE" id="PS00028">
    <property type="entry name" value="ZINC_FINGER_C2H2_1"/>
    <property type="match status" value="2"/>
</dbReference>
<dbReference type="InterPro" id="IPR036236">
    <property type="entry name" value="Znf_C2H2_sf"/>
</dbReference>
<gene>
    <name evidence="10" type="ORF">BKA59DRAFT_436997</name>
</gene>
<evidence type="ECO:0000256" key="6">
    <source>
        <dbReference type="ARBA" id="ARBA00023242"/>
    </source>
</evidence>
<feature type="domain" description="C2H2-type" evidence="9">
    <location>
        <begin position="16"/>
        <end position="43"/>
    </location>
</feature>
<evidence type="ECO:0000256" key="8">
    <source>
        <dbReference type="SAM" id="MobiDB-lite"/>
    </source>
</evidence>
<dbReference type="FunFam" id="3.30.160.60:FF:002343">
    <property type="entry name" value="Zinc finger protein 33A"/>
    <property type="match status" value="1"/>
</dbReference>
<dbReference type="PANTHER" id="PTHR47660:SF2">
    <property type="entry name" value="TRANSCRIPTION FACTOR WITH C2H2 AND ZN(2)-CYS(6) DNA BINDING DOMAIN (EUROFUNG)"/>
    <property type="match status" value="1"/>
</dbReference>
<feature type="domain" description="C2H2-type" evidence="9">
    <location>
        <begin position="44"/>
        <end position="71"/>
    </location>
</feature>
<dbReference type="SUPFAM" id="SSF57667">
    <property type="entry name" value="beta-beta-alpha zinc fingers"/>
    <property type="match status" value="1"/>
</dbReference>
<dbReference type="Pfam" id="PF04082">
    <property type="entry name" value="Fungal_trans"/>
    <property type="match status" value="1"/>
</dbReference>
<evidence type="ECO:0000256" key="4">
    <source>
        <dbReference type="ARBA" id="ARBA00023015"/>
    </source>
</evidence>
<keyword evidence="2 7" id="KW-0863">Zinc-finger</keyword>
<accession>A0A8K0S407</accession>
<protein>
    <recommendedName>
        <fullName evidence="9">C2H2-type domain-containing protein</fullName>
    </recommendedName>
</protein>
<proteinExistence type="predicted"/>
<dbReference type="PANTHER" id="PTHR47660">
    <property type="entry name" value="TRANSCRIPTION FACTOR WITH C2H2 AND ZN(2)-CYS(6) DNA BINDING DOMAIN (EUROFUNG)-RELATED-RELATED"/>
    <property type="match status" value="1"/>
</dbReference>
<dbReference type="GO" id="GO:0003677">
    <property type="term" value="F:DNA binding"/>
    <property type="evidence" value="ECO:0007669"/>
    <property type="project" value="InterPro"/>
</dbReference>
<keyword evidence="11" id="KW-1185">Reference proteome</keyword>
<feature type="compositionally biased region" description="Low complexity" evidence="8">
    <location>
        <begin position="198"/>
        <end position="214"/>
    </location>
</feature>
<dbReference type="PROSITE" id="PS50157">
    <property type="entry name" value="ZINC_FINGER_C2H2_2"/>
    <property type="match status" value="2"/>
</dbReference>
<keyword evidence="4" id="KW-0805">Transcription regulation</keyword>
<evidence type="ECO:0000256" key="2">
    <source>
        <dbReference type="ARBA" id="ARBA00022771"/>
    </source>
</evidence>
<sequence length="791" mass="89488">MTNRVDTSAAGELGRYHCRHCTRRYKRSDHLARHTRSHTQFKPYKCNICSKTFMRVDILKRHIIGHQSQKAVRDNINTLQGTDEGAHIKQKHYPDSTAVHVQTPLSGVGTSTEQLERHQPFLDALSELPVAVDQAHSNLDGPIVTFHDLEMEPWSLFETSTAAELPAVFNFNEVDLQLLDSYNVNVPFQLTTFPNCQPTTESTTKPTSSPTSTSFQLTNTISSPRSYWNFCHNSNLPPIESCPEPQDLSNDTVSWKKLLPASRDKILTIILGNSPSTSLFKTLSLFPSAELLDGLLRHYLTSPVSHAYTFLHLAKFDPNTKSPELLASMVASASLLTPDPTLQKLGITIQECVLDILPRHFRTGNSVIRDLELAQAFLITVEVGLWSGQMKQTEAAESFLQPLLTMMRRTGKFNHSSYPNMRIDNVEDSHLESLWQEWVELESFKRLVFRVLKHDTNTSMALQTNPLISYAELSLPLPQPTSLWCAPTAENWKATFLNHGIDNDRTVTLHDYFNDPQQLYTWDKALDIDIARDAFLSCCWRLSWEYIQLRSFQANHPQRWSSTVMSLRYEELIQQMKHFHSGVSLLANPLLDAEMKMHYIQLHLHLPCHDIQLLNTSKNPDQPEAASLRLSRWSKEMSARKSILHAGQIIRIAASSLHATIRGPAAFMLYHAGLALLIYGKFSTNKTWKSASEDGSTIHGFEQRQVVRLDGVDSAITQKFVEFGLGTPTIQDYSDLGHTLGEVSVSNCQDISSAIIRVFRGNYKGSFRPPIVNQMIQLIAELQGVLKEYPE</sequence>
<evidence type="ECO:0000256" key="5">
    <source>
        <dbReference type="ARBA" id="ARBA00023163"/>
    </source>
</evidence>
<keyword evidence="3" id="KW-0862">Zinc</keyword>
<name>A0A8K0S407_9HYPO</name>
<feature type="region of interest" description="Disordered" evidence="8">
    <location>
        <begin position="197"/>
        <end position="216"/>
    </location>
</feature>
<dbReference type="InterPro" id="IPR007219">
    <property type="entry name" value="XnlR_reg_dom"/>
</dbReference>
<dbReference type="SMART" id="SM00355">
    <property type="entry name" value="ZnF_C2H2"/>
    <property type="match status" value="2"/>
</dbReference>
<evidence type="ECO:0000256" key="3">
    <source>
        <dbReference type="ARBA" id="ARBA00022833"/>
    </source>
</evidence>
<comment type="caution">
    <text evidence="10">The sequence shown here is derived from an EMBL/GenBank/DDBJ whole genome shotgun (WGS) entry which is preliminary data.</text>
</comment>
<dbReference type="Proteomes" id="UP000813427">
    <property type="component" value="Unassembled WGS sequence"/>
</dbReference>
<dbReference type="GO" id="GO:0006351">
    <property type="term" value="P:DNA-templated transcription"/>
    <property type="evidence" value="ECO:0007669"/>
    <property type="project" value="InterPro"/>
</dbReference>
<keyword evidence="1" id="KW-0479">Metal-binding</keyword>
<dbReference type="EMBL" id="JAGPXF010000003">
    <property type="protein sequence ID" value="KAH7252822.1"/>
    <property type="molecule type" value="Genomic_DNA"/>
</dbReference>